<dbReference type="Gene3D" id="1.20.1280.50">
    <property type="match status" value="1"/>
</dbReference>
<gene>
    <name evidence="3" type="ORF">RIMI_LOCUS7522709</name>
</gene>
<feature type="region of interest" description="Disordered" evidence="1">
    <location>
        <begin position="1"/>
        <end position="86"/>
    </location>
</feature>
<feature type="domain" description="F-box" evidence="2">
    <location>
        <begin position="119"/>
        <end position="168"/>
    </location>
</feature>
<evidence type="ECO:0000259" key="2">
    <source>
        <dbReference type="PROSITE" id="PS50181"/>
    </source>
</evidence>
<dbReference type="Proteomes" id="UP001176940">
    <property type="component" value="Unassembled WGS sequence"/>
</dbReference>
<dbReference type="PROSITE" id="PS50181">
    <property type="entry name" value="FBOX"/>
    <property type="match status" value="1"/>
</dbReference>
<accession>A0ABN9LHI0</accession>
<name>A0ABN9LHI0_9NEOB</name>
<dbReference type="SUPFAM" id="SSF81383">
    <property type="entry name" value="F-box domain"/>
    <property type="match status" value="1"/>
</dbReference>
<keyword evidence="4" id="KW-1185">Reference proteome</keyword>
<comment type="caution">
    <text evidence="3">The sequence shown here is derived from an EMBL/GenBank/DDBJ whole genome shotgun (WGS) entry which is preliminary data.</text>
</comment>
<dbReference type="Pfam" id="PF12937">
    <property type="entry name" value="F-box-like"/>
    <property type="match status" value="1"/>
</dbReference>
<protein>
    <recommendedName>
        <fullName evidence="2">F-box domain-containing protein</fullName>
    </recommendedName>
</protein>
<dbReference type="EMBL" id="CAUEEQ010014319">
    <property type="protein sequence ID" value="CAJ0938378.1"/>
    <property type="molecule type" value="Genomic_DNA"/>
</dbReference>
<dbReference type="CDD" id="cd22095">
    <property type="entry name" value="F-box_FBXO18"/>
    <property type="match status" value="1"/>
</dbReference>
<evidence type="ECO:0000313" key="3">
    <source>
        <dbReference type="EMBL" id="CAJ0938378.1"/>
    </source>
</evidence>
<dbReference type="InterPro" id="IPR001810">
    <property type="entry name" value="F-box_dom"/>
</dbReference>
<dbReference type="InterPro" id="IPR036047">
    <property type="entry name" value="F-box-like_dom_sf"/>
</dbReference>
<organism evidence="3 4">
    <name type="scientific">Ranitomeya imitator</name>
    <name type="common">mimic poison frog</name>
    <dbReference type="NCBI Taxonomy" id="111125"/>
    <lineage>
        <taxon>Eukaryota</taxon>
        <taxon>Metazoa</taxon>
        <taxon>Chordata</taxon>
        <taxon>Craniata</taxon>
        <taxon>Vertebrata</taxon>
        <taxon>Euteleostomi</taxon>
        <taxon>Amphibia</taxon>
        <taxon>Batrachia</taxon>
        <taxon>Anura</taxon>
        <taxon>Neobatrachia</taxon>
        <taxon>Hyloidea</taxon>
        <taxon>Dendrobatidae</taxon>
        <taxon>Dendrobatinae</taxon>
        <taxon>Ranitomeya</taxon>
    </lineage>
</organism>
<proteinExistence type="predicted"/>
<sequence length="294" mass="32719">MDVGKGRKTSSSFSPSHGDVSTEQSTSRSHTPEMAEDASCAVEEAAVEIDSDNDVSPSDPVFSRKRPFSSVHGQGEDVRSSSSEFFEEDDDDEMSLMLDSLSASCYGLLGVTDQNYAPCGHINQFPAELLQRIFGFLPIVDLYQNVSLVCHKWKSLVHDPLFIRWKKLYHRYLAKDAQAIVEVDDDLKKNGITAENPLCILHLVKNLQGPYQLFPHDSGPKHDSSTSLLTSQPCWDMMAIHQPSTTPSIWTIQGCLTLISKQDCLKISLHNHLANPLSHVFKIDFSDPLSPETQ</sequence>
<reference evidence="3" key="1">
    <citation type="submission" date="2023-07" db="EMBL/GenBank/DDBJ databases">
        <authorList>
            <person name="Stuckert A."/>
        </authorList>
    </citation>
    <scope>NUCLEOTIDE SEQUENCE</scope>
</reference>
<evidence type="ECO:0000256" key="1">
    <source>
        <dbReference type="SAM" id="MobiDB-lite"/>
    </source>
</evidence>
<feature type="compositionally biased region" description="Polar residues" evidence="1">
    <location>
        <begin position="9"/>
        <end position="29"/>
    </location>
</feature>
<evidence type="ECO:0000313" key="4">
    <source>
        <dbReference type="Proteomes" id="UP001176940"/>
    </source>
</evidence>